<dbReference type="SMART" id="SM00342">
    <property type="entry name" value="HTH_ARAC"/>
    <property type="match status" value="1"/>
</dbReference>
<dbReference type="InterPro" id="IPR010499">
    <property type="entry name" value="AraC_E-bd"/>
</dbReference>
<protein>
    <submittedName>
        <fullName evidence="5">Transcriptional regulator, AraC family</fullName>
    </submittedName>
</protein>
<keyword evidence="1" id="KW-0805">Transcription regulation</keyword>
<evidence type="ECO:0000256" key="3">
    <source>
        <dbReference type="ARBA" id="ARBA00023163"/>
    </source>
</evidence>
<evidence type="ECO:0000256" key="1">
    <source>
        <dbReference type="ARBA" id="ARBA00023015"/>
    </source>
</evidence>
<reference evidence="5 6" key="1">
    <citation type="submission" date="2015-11" db="EMBL/GenBank/DDBJ databases">
        <title>Genome sequences of Lysobacter enzymogenes strain C3 and Lysobacter antibioticus ATCC 29479.</title>
        <authorList>
            <person name="Kobayashi D.Y."/>
        </authorList>
    </citation>
    <scope>NUCLEOTIDE SEQUENCE [LARGE SCALE GENOMIC DNA]</scope>
    <source>
        <strain evidence="5 6">C3</strain>
    </source>
</reference>
<dbReference type="InterPro" id="IPR011256">
    <property type="entry name" value="Reg_factor_effector_dom_sf"/>
</dbReference>
<dbReference type="SMART" id="SM00871">
    <property type="entry name" value="AraC_E_bind"/>
    <property type="match status" value="1"/>
</dbReference>
<keyword evidence="3" id="KW-0804">Transcription</keyword>
<dbReference type="EMBL" id="CP013140">
    <property type="protein sequence ID" value="ALN57417.1"/>
    <property type="molecule type" value="Genomic_DNA"/>
</dbReference>
<evidence type="ECO:0000313" key="5">
    <source>
        <dbReference type="EMBL" id="ALN57417.1"/>
    </source>
</evidence>
<dbReference type="PANTHER" id="PTHR40055:SF1">
    <property type="entry name" value="TRANSCRIPTIONAL REGULATOR YGIV-RELATED"/>
    <property type="match status" value="1"/>
</dbReference>
<gene>
    <name evidence="5" type="ORF">GLE_2067</name>
</gene>
<dbReference type="PATRIC" id="fig|69.6.peg.2032"/>
<dbReference type="InterPro" id="IPR050908">
    <property type="entry name" value="SmbC-like"/>
</dbReference>
<dbReference type="SUPFAM" id="SSF46689">
    <property type="entry name" value="Homeodomain-like"/>
    <property type="match status" value="2"/>
</dbReference>
<dbReference type="STRING" id="69.GLE_2067"/>
<dbReference type="InterPro" id="IPR018062">
    <property type="entry name" value="HTH_AraC-typ_CS"/>
</dbReference>
<dbReference type="InterPro" id="IPR018060">
    <property type="entry name" value="HTH_AraC"/>
</dbReference>
<dbReference type="KEGG" id="lez:GLE_2067"/>
<name>A0A0S2DFV7_LYSEN</name>
<organism evidence="5 6">
    <name type="scientific">Lysobacter enzymogenes</name>
    <dbReference type="NCBI Taxonomy" id="69"/>
    <lineage>
        <taxon>Bacteria</taxon>
        <taxon>Pseudomonadati</taxon>
        <taxon>Pseudomonadota</taxon>
        <taxon>Gammaproteobacteria</taxon>
        <taxon>Lysobacterales</taxon>
        <taxon>Lysobacteraceae</taxon>
        <taxon>Lysobacter</taxon>
    </lineage>
</organism>
<dbReference type="SUPFAM" id="SSF55136">
    <property type="entry name" value="Probable bacterial effector-binding domain"/>
    <property type="match status" value="1"/>
</dbReference>
<feature type="domain" description="HTH araC/xylS-type" evidence="4">
    <location>
        <begin position="15"/>
        <end position="113"/>
    </location>
</feature>
<dbReference type="InterPro" id="IPR029442">
    <property type="entry name" value="GyrI-like"/>
</dbReference>
<dbReference type="PROSITE" id="PS01124">
    <property type="entry name" value="HTH_ARAC_FAMILY_2"/>
    <property type="match status" value="1"/>
</dbReference>
<accession>A0A0S2DFV7</accession>
<dbReference type="Gene3D" id="3.20.80.10">
    <property type="entry name" value="Regulatory factor, effector binding domain"/>
    <property type="match status" value="1"/>
</dbReference>
<dbReference type="Pfam" id="PF06445">
    <property type="entry name" value="GyrI-like"/>
    <property type="match status" value="1"/>
</dbReference>
<evidence type="ECO:0000256" key="2">
    <source>
        <dbReference type="ARBA" id="ARBA00023125"/>
    </source>
</evidence>
<dbReference type="GO" id="GO:0003700">
    <property type="term" value="F:DNA-binding transcription factor activity"/>
    <property type="evidence" value="ECO:0007669"/>
    <property type="project" value="InterPro"/>
</dbReference>
<proteinExistence type="predicted"/>
<dbReference type="AlphaFoldDB" id="A0A0S2DFV7"/>
<dbReference type="PROSITE" id="PS00041">
    <property type="entry name" value="HTH_ARAC_FAMILY_1"/>
    <property type="match status" value="1"/>
</dbReference>
<dbReference type="GO" id="GO:0043565">
    <property type="term" value="F:sequence-specific DNA binding"/>
    <property type="evidence" value="ECO:0007669"/>
    <property type="project" value="InterPro"/>
</dbReference>
<sequence length="287" mass="31791">MVRSTTFEHYSARIEKVVAFMAQRLDQPLTLAQLAEAGHFSPYHFHRVYRGLMGETIANTQRRLRLHRAAHELLHGHDGIAAIARRAGYASVAAFTRAFAAAYEQPPAAFRKRRAAPPALARADFDPTLESLMYSAQISTLAPHRAVALPHRGDYNGIGAQFERLYGWAGALGLLAAQPPRAFGIYYDSPADTPAERLRSDACLAVPPQTAPGEGMRWIEIAGGRHAVVIHTGPYSELQRAYDWLFCQWLPASGEEAGDAPVYEEYLNDSRSLPPEQWQTSICLPLK</sequence>
<evidence type="ECO:0000259" key="4">
    <source>
        <dbReference type="PROSITE" id="PS01124"/>
    </source>
</evidence>
<dbReference type="PANTHER" id="PTHR40055">
    <property type="entry name" value="TRANSCRIPTIONAL REGULATOR YGIV-RELATED"/>
    <property type="match status" value="1"/>
</dbReference>
<evidence type="ECO:0000313" key="6">
    <source>
        <dbReference type="Proteomes" id="UP000061569"/>
    </source>
</evidence>
<keyword evidence="2" id="KW-0238">DNA-binding</keyword>
<dbReference type="Pfam" id="PF12833">
    <property type="entry name" value="HTH_18"/>
    <property type="match status" value="1"/>
</dbReference>
<dbReference type="Proteomes" id="UP000061569">
    <property type="component" value="Chromosome"/>
</dbReference>
<dbReference type="InterPro" id="IPR009057">
    <property type="entry name" value="Homeodomain-like_sf"/>
</dbReference>
<dbReference type="Gene3D" id="1.10.10.60">
    <property type="entry name" value="Homeodomain-like"/>
    <property type="match status" value="2"/>
</dbReference>